<proteinExistence type="predicted"/>
<accession>A0A8W8JGQ5</accession>
<dbReference type="AlphaFoldDB" id="A0A8W8JGQ5"/>
<evidence type="ECO:0000313" key="1">
    <source>
        <dbReference type="EnsemblMetazoa" id="G19275.1:cds"/>
    </source>
</evidence>
<organism evidence="1 2">
    <name type="scientific">Magallana gigas</name>
    <name type="common">Pacific oyster</name>
    <name type="synonym">Crassostrea gigas</name>
    <dbReference type="NCBI Taxonomy" id="29159"/>
    <lineage>
        <taxon>Eukaryota</taxon>
        <taxon>Metazoa</taxon>
        <taxon>Spiralia</taxon>
        <taxon>Lophotrochozoa</taxon>
        <taxon>Mollusca</taxon>
        <taxon>Bivalvia</taxon>
        <taxon>Autobranchia</taxon>
        <taxon>Pteriomorphia</taxon>
        <taxon>Ostreida</taxon>
        <taxon>Ostreoidea</taxon>
        <taxon>Ostreidae</taxon>
        <taxon>Magallana</taxon>
    </lineage>
</organism>
<sequence>MAAAAQFDLPLLDWDAFDMYLEFCRFTQHIQFVFKGPLASAKDKDRAGWLDPEDVLIDCIIAGVRHMKVQERLLDQGSDLTLA</sequence>
<keyword evidence="2" id="KW-1185">Reference proteome</keyword>
<name>A0A8W8JGQ5_MAGGI</name>
<dbReference type="Proteomes" id="UP000005408">
    <property type="component" value="Unassembled WGS sequence"/>
</dbReference>
<reference evidence="1" key="1">
    <citation type="submission" date="2022-08" db="UniProtKB">
        <authorList>
            <consortium name="EnsemblMetazoa"/>
        </authorList>
    </citation>
    <scope>IDENTIFICATION</scope>
    <source>
        <strain evidence="1">05x7-T-G4-1.051#20</strain>
    </source>
</reference>
<protein>
    <submittedName>
        <fullName evidence="1">Uncharacterized protein</fullName>
    </submittedName>
</protein>
<dbReference type="EnsemblMetazoa" id="G19275.1">
    <property type="protein sequence ID" value="G19275.1:cds"/>
    <property type="gene ID" value="G19275"/>
</dbReference>
<evidence type="ECO:0000313" key="2">
    <source>
        <dbReference type="Proteomes" id="UP000005408"/>
    </source>
</evidence>